<reference evidence="2 3" key="1">
    <citation type="submission" date="2016-10" db="EMBL/GenBank/DDBJ databases">
        <authorList>
            <person name="de Groot N.N."/>
        </authorList>
    </citation>
    <scope>NUCLEOTIDE SEQUENCE [LARGE SCALE GENOMIC DNA]</scope>
    <source>
        <strain evidence="2 3">JCM 11308</strain>
    </source>
</reference>
<keyword evidence="3" id="KW-1185">Reference proteome</keyword>
<dbReference type="RefSeq" id="WP_083577076.1">
    <property type="nucleotide sequence ID" value="NZ_FNAB01000003.1"/>
</dbReference>
<dbReference type="EMBL" id="FNAB01000003">
    <property type="protein sequence ID" value="SDD13107.1"/>
    <property type="molecule type" value="Genomic_DNA"/>
</dbReference>
<organism evidence="2 3">
    <name type="scientific">Rhodococcus tukisamuensis</name>
    <dbReference type="NCBI Taxonomy" id="168276"/>
    <lineage>
        <taxon>Bacteria</taxon>
        <taxon>Bacillati</taxon>
        <taxon>Actinomycetota</taxon>
        <taxon>Actinomycetes</taxon>
        <taxon>Mycobacteriales</taxon>
        <taxon>Nocardiaceae</taxon>
        <taxon>Rhodococcus</taxon>
    </lineage>
</organism>
<protein>
    <submittedName>
        <fullName evidence="2">SnoaL-like domain-containing protein</fullName>
    </submittedName>
</protein>
<dbReference type="SUPFAM" id="SSF54427">
    <property type="entry name" value="NTF2-like"/>
    <property type="match status" value="1"/>
</dbReference>
<dbReference type="InterPro" id="IPR037401">
    <property type="entry name" value="SnoaL-like"/>
</dbReference>
<evidence type="ECO:0000313" key="2">
    <source>
        <dbReference type="EMBL" id="SDD13107.1"/>
    </source>
</evidence>
<dbReference type="InterPro" id="IPR032710">
    <property type="entry name" value="NTF2-like_dom_sf"/>
</dbReference>
<name>A0A1G6SAG3_9NOCA</name>
<sequence>MDIRHTIERLAATEAIRDLIFQYSHLVDLGALAEVSELFADAVYGQCDGAGVPVGTPIDRDARAVRAANEAFIKMHGDPASPRTKHVTTNVRITVADSNTEASSLAYVTVLQAAGNLSLQPILTGRYFDRFALVDGRWRFTQRLCCIDHTGDLTEHARRPLHRD</sequence>
<evidence type="ECO:0000313" key="3">
    <source>
        <dbReference type="Proteomes" id="UP000199417"/>
    </source>
</evidence>
<dbReference type="AlphaFoldDB" id="A0A1G6SAG3"/>
<dbReference type="Pfam" id="PF13577">
    <property type="entry name" value="SnoaL_4"/>
    <property type="match status" value="1"/>
</dbReference>
<dbReference type="STRING" id="168276.SAMN05444580_10348"/>
<dbReference type="Proteomes" id="UP000199417">
    <property type="component" value="Unassembled WGS sequence"/>
</dbReference>
<dbReference type="CDD" id="cd00531">
    <property type="entry name" value="NTF2_like"/>
    <property type="match status" value="1"/>
</dbReference>
<gene>
    <name evidence="2" type="ORF">SAMN05444580_10348</name>
</gene>
<evidence type="ECO:0000259" key="1">
    <source>
        <dbReference type="Pfam" id="PF13577"/>
    </source>
</evidence>
<accession>A0A1G6SAG3</accession>
<proteinExistence type="predicted"/>
<feature type="domain" description="SnoaL-like" evidence="1">
    <location>
        <begin position="8"/>
        <end position="143"/>
    </location>
</feature>
<dbReference type="Gene3D" id="3.10.450.50">
    <property type="match status" value="1"/>
</dbReference>